<protein>
    <submittedName>
        <fullName evidence="4">TetR-like C-terminal domain-containing protein</fullName>
    </submittedName>
</protein>
<accession>A0ABW6QU69</accession>
<keyword evidence="1" id="KW-0805">Transcription regulation</keyword>
<organism evidence="4 5">
    <name type="scientific">Nocardia suismassiliense</name>
    <dbReference type="NCBI Taxonomy" id="2077092"/>
    <lineage>
        <taxon>Bacteria</taxon>
        <taxon>Bacillati</taxon>
        <taxon>Actinomycetota</taxon>
        <taxon>Actinomycetes</taxon>
        <taxon>Mycobacteriales</taxon>
        <taxon>Nocardiaceae</taxon>
        <taxon>Nocardia</taxon>
    </lineage>
</organism>
<evidence type="ECO:0000256" key="1">
    <source>
        <dbReference type="ARBA" id="ARBA00023015"/>
    </source>
</evidence>
<evidence type="ECO:0000313" key="4">
    <source>
        <dbReference type="EMBL" id="MFF3224787.1"/>
    </source>
</evidence>
<dbReference type="InterPro" id="IPR025996">
    <property type="entry name" value="MT1864/Rv1816-like_C"/>
</dbReference>
<name>A0ABW6QU69_9NOCA</name>
<comment type="caution">
    <text evidence="4">The sequence shown here is derived from an EMBL/GenBank/DDBJ whole genome shotgun (WGS) entry which is preliminary data.</text>
</comment>
<reference evidence="4 5" key="1">
    <citation type="submission" date="2024-10" db="EMBL/GenBank/DDBJ databases">
        <title>The Natural Products Discovery Center: Release of the First 8490 Sequenced Strains for Exploring Actinobacteria Biosynthetic Diversity.</title>
        <authorList>
            <person name="Kalkreuter E."/>
            <person name="Kautsar S.A."/>
            <person name="Yang D."/>
            <person name="Bader C.D."/>
            <person name="Teijaro C.N."/>
            <person name="Fluegel L."/>
            <person name="Davis C.M."/>
            <person name="Simpson J.R."/>
            <person name="Lauterbach L."/>
            <person name="Steele A.D."/>
            <person name="Gui C."/>
            <person name="Meng S."/>
            <person name="Li G."/>
            <person name="Viehrig K."/>
            <person name="Ye F."/>
            <person name="Su P."/>
            <person name="Kiefer A.F."/>
            <person name="Nichols A."/>
            <person name="Cepeda A.J."/>
            <person name="Yan W."/>
            <person name="Fan B."/>
            <person name="Jiang Y."/>
            <person name="Adhikari A."/>
            <person name="Zheng C.-J."/>
            <person name="Schuster L."/>
            <person name="Cowan T.M."/>
            <person name="Smanski M.J."/>
            <person name="Chevrette M.G."/>
            <person name="De Carvalho L.P.S."/>
            <person name="Shen B."/>
        </authorList>
    </citation>
    <scope>NUCLEOTIDE SEQUENCE [LARGE SCALE GENOMIC DNA]</scope>
    <source>
        <strain evidence="4 5">NPDC003040</strain>
    </source>
</reference>
<dbReference type="RefSeq" id="WP_387718897.1">
    <property type="nucleotide sequence ID" value="NZ_JBIAPI010000004.1"/>
</dbReference>
<gene>
    <name evidence="4" type="ORF">ACFYV7_18500</name>
</gene>
<dbReference type="EMBL" id="JBIAPI010000004">
    <property type="protein sequence ID" value="MFF3224787.1"/>
    <property type="molecule type" value="Genomic_DNA"/>
</dbReference>
<proteinExistence type="predicted"/>
<dbReference type="Gene3D" id="1.10.357.10">
    <property type="entry name" value="Tetracycline Repressor, domain 2"/>
    <property type="match status" value="1"/>
</dbReference>
<feature type="domain" description="HTH-type transcriptional regulator MT1864/Rv1816-like C-terminal" evidence="3">
    <location>
        <begin position="1"/>
        <end position="128"/>
    </location>
</feature>
<keyword evidence="2" id="KW-0804">Transcription</keyword>
<keyword evidence="5" id="KW-1185">Reference proteome</keyword>
<dbReference type="Pfam" id="PF13305">
    <property type="entry name" value="TetR_C_33"/>
    <property type="match status" value="1"/>
</dbReference>
<dbReference type="SUPFAM" id="SSF48498">
    <property type="entry name" value="Tetracyclin repressor-like, C-terminal domain"/>
    <property type="match status" value="1"/>
</dbReference>
<dbReference type="InterPro" id="IPR036271">
    <property type="entry name" value="Tet_transcr_reg_TetR-rel_C_sf"/>
</dbReference>
<evidence type="ECO:0000313" key="5">
    <source>
        <dbReference type="Proteomes" id="UP001601948"/>
    </source>
</evidence>
<sequence>MCRAMRAWAVAHPAEFGWLFATPSTTLAPESLSHASALRFEAVFRNEVAALWITRPFAVPELAALDPSLRRQLVTYSAGIDGQLPPEAAHVFLKCWIRLYGLLCMEVLRQVDFAFSDLTPVFEEFLREFSADLGLDYTPPRR</sequence>
<dbReference type="Proteomes" id="UP001601948">
    <property type="component" value="Unassembled WGS sequence"/>
</dbReference>
<evidence type="ECO:0000259" key="3">
    <source>
        <dbReference type="Pfam" id="PF13305"/>
    </source>
</evidence>
<evidence type="ECO:0000256" key="2">
    <source>
        <dbReference type="ARBA" id="ARBA00023163"/>
    </source>
</evidence>